<dbReference type="AlphaFoldDB" id="A0A3A3GMU4"/>
<accession>A0A3A3GMU4</accession>
<name>A0A3A3GMU4_PANTH</name>
<dbReference type="EMBL" id="QYZD01000001">
    <property type="protein sequence ID" value="RJG26620.1"/>
    <property type="molecule type" value="Genomic_DNA"/>
</dbReference>
<protein>
    <submittedName>
        <fullName evidence="1">Uncharacterized protein</fullName>
    </submittedName>
</protein>
<reference evidence="1 2" key="1">
    <citation type="submission" date="2018-09" db="EMBL/GenBank/DDBJ databases">
        <title>Paenibacillus SK2017-BO5.</title>
        <authorList>
            <person name="Piskunova J.V."/>
            <person name="Dubiley S.A."/>
            <person name="Severinov K.V."/>
        </authorList>
    </citation>
    <scope>NUCLEOTIDE SEQUENCE [LARGE SCALE GENOMIC DNA]</scope>
    <source>
        <strain evidence="1 2">BO5</strain>
    </source>
</reference>
<evidence type="ECO:0000313" key="2">
    <source>
        <dbReference type="Proteomes" id="UP000266177"/>
    </source>
</evidence>
<evidence type="ECO:0000313" key="1">
    <source>
        <dbReference type="EMBL" id="RJG26620.1"/>
    </source>
</evidence>
<proteinExistence type="predicted"/>
<comment type="caution">
    <text evidence="1">The sequence shown here is derived from an EMBL/GenBank/DDBJ whole genome shotgun (WGS) entry which is preliminary data.</text>
</comment>
<gene>
    <name evidence="1" type="ORF">DQX05_00865</name>
</gene>
<sequence>MIYLQSQDLSPIEELLQMEDKFIGLPYTTPYKKSALAHYFKLKGDYYTAIGSIENGIECYMESAFRYSKVDDISKERECKLMMKLFTDRDERMDVETIKKFQDLYSQCNNSFQW</sequence>
<organism evidence="1 2">
    <name type="scientific">Paenibacillus thiaminolyticus</name>
    <name type="common">Bacillus thiaminolyticus</name>
    <dbReference type="NCBI Taxonomy" id="49283"/>
    <lineage>
        <taxon>Bacteria</taxon>
        <taxon>Bacillati</taxon>
        <taxon>Bacillota</taxon>
        <taxon>Bacilli</taxon>
        <taxon>Bacillales</taxon>
        <taxon>Paenibacillaceae</taxon>
        <taxon>Paenibacillus</taxon>
    </lineage>
</organism>
<dbReference type="Proteomes" id="UP000266177">
    <property type="component" value="Unassembled WGS sequence"/>
</dbReference>